<evidence type="ECO:0000256" key="4">
    <source>
        <dbReference type="ARBA" id="ARBA00023235"/>
    </source>
</evidence>
<dbReference type="Pfam" id="PF00300">
    <property type="entry name" value="His_Phos_1"/>
    <property type="match status" value="1"/>
</dbReference>
<dbReference type="EMBL" id="JBHTCH010000028">
    <property type="protein sequence ID" value="MFC7363050.1"/>
    <property type="molecule type" value="Genomic_DNA"/>
</dbReference>
<evidence type="ECO:0000313" key="7">
    <source>
        <dbReference type="Proteomes" id="UP001596524"/>
    </source>
</evidence>
<sequence length="253" mass="28311">MGLTQALHGRRGPEELVLVRHGESVGNLADTEARDAGADRLELTARDADVELSDNGEEQARTLGRWVADLAEPDRPDLVVSSPYRRAADTARTALGDLGCELVFDERLRERDLGVFDGLTGKGIRSRYAEEAERRTHVGKFYYQPPSGESWADVVLRVRSLLADLREGYDGRRVWLFTHQAVIMSFRYALEGLDEQNLLEIDRTIRIPNASVTRYRRRDGGLALEHFADDSHLTTGPAEKTEEPDRVEEAPGA</sequence>
<dbReference type="SMART" id="SM00855">
    <property type="entry name" value="PGAM"/>
    <property type="match status" value="1"/>
</dbReference>
<dbReference type="InterPro" id="IPR013078">
    <property type="entry name" value="His_Pase_superF_clade-1"/>
</dbReference>
<evidence type="ECO:0000256" key="3">
    <source>
        <dbReference type="ARBA" id="ARBA00023152"/>
    </source>
</evidence>
<keyword evidence="4" id="KW-0413">Isomerase</keyword>
<keyword evidence="3" id="KW-0324">Glycolysis</keyword>
<evidence type="ECO:0000256" key="1">
    <source>
        <dbReference type="ARBA" id="ARBA00006717"/>
    </source>
</evidence>
<comment type="similarity">
    <text evidence="1">Belongs to the phosphoglycerate mutase family. BPG-dependent PGAM subfamily.</text>
</comment>
<evidence type="ECO:0000256" key="5">
    <source>
        <dbReference type="SAM" id="MobiDB-lite"/>
    </source>
</evidence>
<dbReference type="InterPro" id="IPR005952">
    <property type="entry name" value="Phosphogly_mut1"/>
</dbReference>
<evidence type="ECO:0000256" key="2">
    <source>
        <dbReference type="ARBA" id="ARBA00012028"/>
    </source>
</evidence>
<dbReference type="RefSeq" id="WP_255891428.1">
    <property type="nucleotide sequence ID" value="NZ_JAFMZM010000004.1"/>
</dbReference>
<proteinExistence type="inferred from homology"/>
<feature type="region of interest" description="Disordered" evidence="5">
    <location>
        <begin position="229"/>
        <end position="253"/>
    </location>
</feature>
<dbReference type="EC" id="5.4.2.11" evidence="2"/>
<dbReference type="CDD" id="cd07067">
    <property type="entry name" value="HP_PGM_like"/>
    <property type="match status" value="1"/>
</dbReference>
<comment type="caution">
    <text evidence="6">The sequence shown here is derived from an EMBL/GenBank/DDBJ whole genome shotgun (WGS) entry which is preliminary data.</text>
</comment>
<evidence type="ECO:0000313" key="6">
    <source>
        <dbReference type="EMBL" id="MFC7363050.1"/>
    </source>
</evidence>
<organism evidence="6 7">
    <name type="scientific">Nocardioides astragali</name>
    <dbReference type="NCBI Taxonomy" id="1776736"/>
    <lineage>
        <taxon>Bacteria</taxon>
        <taxon>Bacillati</taxon>
        <taxon>Actinomycetota</taxon>
        <taxon>Actinomycetes</taxon>
        <taxon>Propionibacteriales</taxon>
        <taxon>Nocardioidaceae</taxon>
        <taxon>Nocardioides</taxon>
    </lineage>
</organism>
<dbReference type="PANTHER" id="PTHR11931">
    <property type="entry name" value="PHOSPHOGLYCERATE MUTASE"/>
    <property type="match status" value="1"/>
</dbReference>
<dbReference type="InterPro" id="IPR001345">
    <property type="entry name" value="PG/BPGM_mutase_AS"/>
</dbReference>
<dbReference type="SUPFAM" id="SSF53254">
    <property type="entry name" value="Phosphoglycerate mutase-like"/>
    <property type="match status" value="1"/>
</dbReference>
<dbReference type="Proteomes" id="UP001596524">
    <property type="component" value="Unassembled WGS sequence"/>
</dbReference>
<gene>
    <name evidence="6" type="ORF">ACFQO6_22460</name>
</gene>
<name>A0ABW2NAQ4_9ACTN</name>
<dbReference type="InterPro" id="IPR029033">
    <property type="entry name" value="His_PPase_superfam"/>
</dbReference>
<dbReference type="PROSITE" id="PS00175">
    <property type="entry name" value="PG_MUTASE"/>
    <property type="match status" value="1"/>
</dbReference>
<accession>A0ABW2NAQ4</accession>
<keyword evidence="7" id="KW-1185">Reference proteome</keyword>
<dbReference type="Gene3D" id="3.40.50.1240">
    <property type="entry name" value="Phosphoglycerate mutase-like"/>
    <property type="match status" value="1"/>
</dbReference>
<feature type="compositionally biased region" description="Basic and acidic residues" evidence="5">
    <location>
        <begin position="239"/>
        <end position="253"/>
    </location>
</feature>
<protein>
    <recommendedName>
        <fullName evidence="2">phosphoglycerate mutase (2,3-diphosphoglycerate-dependent)</fullName>
        <ecNumber evidence="2">5.4.2.11</ecNumber>
    </recommendedName>
</protein>
<reference evidence="7" key="1">
    <citation type="journal article" date="2019" name="Int. J. Syst. Evol. Microbiol.">
        <title>The Global Catalogue of Microorganisms (GCM) 10K type strain sequencing project: providing services to taxonomists for standard genome sequencing and annotation.</title>
        <authorList>
            <consortium name="The Broad Institute Genomics Platform"/>
            <consortium name="The Broad Institute Genome Sequencing Center for Infectious Disease"/>
            <person name="Wu L."/>
            <person name="Ma J."/>
        </authorList>
    </citation>
    <scope>NUCLEOTIDE SEQUENCE [LARGE SCALE GENOMIC DNA]</scope>
    <source>
        <strain evidence="7">FCH27</strain>
    </source>
</reference>